<sequence>MRQMAKGAVTALILAAGLSTAIQPVFAKETPAESADHIDPLTISSFSGAFLAARTAEIDKDFTSATIYYKRALALDPGNQDIEKSLFLGLIAQGNFDQALKYAEELKLVRGVSRFSAIALGIDAMRKREYKQADTLFSGDVESDLDQLVTGLLSAWAKLGTDAPKSALDTLDRLDGPPWFALFVGYHRALIAEAAKMDDEARKSFEETMANQDAGGAAPDTYLRAAEAYAGFLARKGEKDAALKVLDTADRFISGRLPILTLRDEVRDGKDIRKLVKNPAEGAGEAMYNIASALNQSGGEDFVRIYLQFARALNPSNDMILLQLASIAEQQQLPQEAIDLYSKISDRSPLKRAAELQIGLNLADLDQKDEAIKHLRVALEQDKTDMRAYLALGGVYSSQENYKAAAEVYDEAVATLAAPERANWSIFYQRGIAYERLKQWDKAEPNFRKALELFPDQPQVLNYLGYSWIDMNRNLDEGLTMIKRAVELRPSDGYIIDSLGWAYYRLGRFPEAVTELERAVSLKPDDPVLNDHLGDAYWRVGRKLEATFQWSHAIDRKPTEAELPKIREKLAEGLPDIEPPAAAKADETKPQPATEQPASDKKG</sequence>
<dbReference type="SMART" id="SM00028">
    <property type="entry name" value="TPR"/>
    <property type="match status" value="8"/>
</dbReference>
<feature type="repeat" description="TPR" evidence="1">
    <location>
        <begin position="424"/>
        <end position="457"/>
    </location>
</feature>
<dbReference type="PROSITE" id="PS50005">
    <property type="entry name" value="TPR"/>
    <property type="match status" value="3"/>
</dbReference>
<feature type="region of interest" description="Disordered" evidence="2">
    <location>
        <begin position="561"/>
        <end position="603"/>
    </location>
</feature>
<dbReference type="PANTHER" id="PTHR12558:SF13">
    <property type="entry name" value="CELL DIVISION CYCLE PROTEIN 27 HOMOLOG"/>
    <property type="match status" value="1"/>
</dbReference>
<keyword evidence="5" id="KW-1185">Reference proteome</keyword>
<dbReference type="Pfam" id="PF13414">
    <property type="entry name" value="TPR_11"/>
    <property type="match status" value="1"/>
</dbReference>
<evidence type="ECO:0000256" key="2">
    <source>
        <dbReference type="SAM" id="MobiDB-lite"/>
    </source>
</evidence>
<dbReference type="InterPro" id="IPR019734">
    <property type="entry name" value="TPR_rpt"/>
</dbReference>
<dbReference type="Pfam" id="PF00515">
    <property type="entry name" value="TPR_1"/>
    <property type="match status" value="1"/>
</dbReference>
<feature type="repeat" description="TPR" evidence="1">
    <location>
        <begin position="386"/>
        <end position="419"/>
    </location>
</feature>
<organism evidence="4 5">
    <name type="scientific">Tianweitania aestuarii</name>
    <dbReference type="NCBI Taxonomy" id="2814886"/>
    <lineage>
        <taxon>Bacteria</taxon>
        <taxon>Pseudomonadati</taxon>
        <taxon>Pseudomonadota</taxon>
        <taxon>Alphaproteobacteria</taxon>
        <taxon>Hyphomicrobiales</taxon>
        <taxon>Phyllobacteriaceae</taxon>
        <taxon>Tianweitania</taxon>
    </lineage>
</organism>
<feature type="chain" id="PRO_5047527111" evidence="3">
    <location>
        <begin position="28"/>
        <end position="603"/>
    </location>
</feature>
<evidence type="ECO:0000313" key="5">
    <source>
        <dbReference type="Proteomes" id="UP001297272"/>
    </source>
</evidence>
<keyword evidence="1" id="KW-0802">TPR repeat</keyword>
<reference evidence="4 5" key="1">
    <citation type="submission" date="2021-03" db="EMBL/GenBank/DDBJ databases">
        <title>Tianweitania aestuarii sp. nov., isolated from a tidal flat.</title>
        <authorList>
            <person name="Park S."/>
            <person name="Yoon J.-H."/>
        </authorList>
    </citation>
    <scope>NUCLEOTIDE SEQUENCE [LARGE SCALE GENOMIC DNA]</scope>
    <source>
        <strain evidence="4 5">BSSL-BM11</strain>
    </source>
</reference>
<dbReference type="InterPro" id="IPR011990">
    <property type="entry name" value="TPR-like_helical_dom_sf"/>
</dbReference>
<dbReference type="Pfam" id="PF13432">
    <property type="entry name" value="TPR_16"/>
    <property type="match status" value="1"/>
</dbReference>
<dbReference type="Gene3D" id="1.25.40.10">
    <property type="entry name" value="Tetratricopeptide repeat domain"/>
    <property type="match status" value="2"/>
</dbReference>
<feature type="signal peptide" evidence="3">
    <location>
        <begin position="1"/>
        <end position="27"/>
    </location>
</feature>
<feature type="compositionally biased region" description="Basic and acidic residues" evidence="2">
    <location>
        <begin position="561"/>
        <end position="571"/>
    </location>
</feature>
<dbReference type="PANTHER" id="PTHR12558">
    <property type="entry name" value="CELL DIVISION CYCLE 16,23,27"/>
    <property type="match status" value="1"/>
</dbReference>
<feature type="repeat" description="TPR" evidence="1">
    <location>
        <begin position="493"/>
        <end position="526"/>
    </location>
</feature>
<evidence type="ECO:0000256" key="1">
    <source>
        <dbReference type="PROSITE-ProRule" id="PRU00339"/>
    </source>
</evidence>
<protein>
    <submittedName>
        <fullName evidence="4">Tetratricopeptide repeat protein</fullName>
    </submittedName>
</protein>
<dbReference type="SUPFAM" id="SSF48452">
    <property type="entry name" value="TPR-like"/>
    <property type="match status" value="2"/>
</dbReference>
<dbReference type="EMBL" id="JAFMNX010000001">
    <property type="protein sequence ID" value="MBS9719747.1"/>
    <property type="molecule type" value="Genomic_DNA"/>
</dbReference>
<dbReference type="RefSeq" id="WP_213983356.1">
    <property type="nucleotide sequence ID" value="NZ_JAFMNX010000001.1"/>
</dbReference>
<proteinExistence type="predicted"/>
<dbReference type="Proteomes" id="UP001297272">
    <property type="component" value="Unassembled WGS sequence"/>
</dbReference>
<name>A0ABS5RTU2_9HYPH</name>
<gene>
    <name evidence="4" type="ORF">JYU29_03490</name>
</gene>
<evidence type="ECO:0000256" key="3">
    <source>
        <dbReference type="SAM" id="SignalP"/>
    </source>
</evidence>
<comment type="caution">
    <text evidence="4">The sequence shown here is derived from an EMBL/GenBank/DDBJ whole genome shotgun (WGS) entry which is preliminary data.</text>
</comment>
<keyword evidence="3" id="KW-0732">Signal</keyword>
<evidence type="ECO:0000313" key="4">
    <source>
        <dbReference type="EMBL" id="MBS9719747.1"/>
    </source>
</evidence>
<accession>A0ABS5RTU2</accession>